<dbReference type="AlphaFoldDB" id="A0A9D4QSG5"/>
<gene>
    <name evidence="1" type="ORF">DPMN_114435</name>
</gene>
<accession>A0A9D4QSG5</accession>
<organism evidence="1 2">
    <name type="scientific">Dreissena polymorpha</name>
    <name type="common">Zebra mussel</name>
    <name type="synonym">Mytilus polymorpha</name>
    <dbReference type="NCBI Taxonomy" id="45954"/>
    <lineage>
        <taxon>Eukaryota</taxon>
        <taxon>Metazoa</taxon>
        <taxon>Spiralia</taxon>
        <taxon>Lophotrochozoa</taxon>
        <taxon>Mollusca</taxon>
        <taxon>Bivalvia</taxon>
        <taxon>Autobranchia</taxon>
        <taxon>Heteroconchia</taxon>
        <taxon>Euheterodonta</taxon>
        <taxon>Imparidentia</taxon>
        <taxon>Neoheterodontei</taxon>
        <taxon>Myida</taxon>
        <taxon>Dreissenoidea</taxon>
        <taxon>Dreissenidae</taxon>
        <taxon>Dreissena</taxon>
    </lineage>
</organism>
<name>A0A9D4QSG5_DREPO</name>
<dbReference type="EMBL" id="JAIWYP010000004">
    <property type="protein sequence ID" value="KAH3840977.1"/>
    <property type="molecule type" value="Genomic_DNA"/>
</dbReference>
<comment type="caution">
    <text evidence="1">The sequence shown here is derived from an EMBL/GenBank/DDBJ whole genome shotgun (WGS) entry which is preliminary data.</text>
</comment>
<keyword evidence="2" id="KW-1185">Reference proteome</keyword>
<sequence length="78" mass="8851">MFSTENQTSQHPVQSFCFEFMADDATDAATMEQMALCHRFYDAEKACLERNSLGLSSASLPPTKLWLMPPSRTFKLLE</sequence>
<protein>
    <submittedName>
        <fullName evidence="1">Uncharacterized protein</fullName>
    </submittedName>
</protein>
<proteinExistence type="predicted"/>
<reference evidence="1" key="2">
    <citation type="submission" date="2020-11" db="EMBL/GenBank/DDBJ databases">
        <authorList>
            <person name="McCartney M.A."/>
            <person name="Auch B."/>
            <person name="Kono T."/>
            <person name="Mallez S."/>
            <person name="Becker A."/>
            <person name="Gohl D.M."/>
            <person name="Silverstein K.A.T."/>
            <person name="Koren S."/>
            <person name="Bechman K.B."/>
            <person name="Herman A."/>
            <person name="Abrahante J.E."/>
            <person name="Garbe J."/>
        </authorList>
    </citation>
    <scope>NUCLEOTIDE SEQUENCE</scope>
    <source>
        <strain evidence="1">Duluth1</strain>
        <tissue evidence="1">Whole animal</tissue>
    </source>
</reference>
<reference evidence="1" key="1">
    <citation type="journal article" date="2019" name="bioRxiv">
        <title>The Genome of the Zebra Mussel, Dreissena polymorpha: A Resource for Invasive Species Research.</title>
        <authorList>
            <person name="McCartney M.A."/>
            <person name="Auch B."/>
            <person name="Kono T."/>
            <person name="Mallez S."/>
            <person name="Zhang Y."/>
            <person name="Obille A."/>
            <person name="Becker A."/>
            <person name="Abrahante J.E."/>
            <person name="Garbe J."/>
            <person name="Badalamenti J.P."/>
            <person name="Herman A."/>
            <person name="Mangelson H."/>
            <person name="Liachko I."/>
            <person name="Sullivan S."/>
            <person name="Sone E.D."/>
            <person name="Koren S."/>
            <person name="Silverstein K.A.T."/>
            <person name="Beckman K.B."/>
            <person name="Gohl D.M."/>
        </authorList>
    </citation>
    <scope>NUCLEOTIDE SEQUENCE</scope>
    <source>
        <strain evidence="1">Duluth1</strain>
        <tissue evidence="1">Whole animal</tissue>
    </source>
</reference>
<evidence type="ECO:0000313" key="1">
    <source>
        <dbReference type="EMBL" id="KAH3840977.1"/>
    </source>
</evidence>
<dbReference type="Proteomes" id="UP000828390">
    <property type="component" value="Unassembled WGS sequence"/>
</dbReference>
<evidence type="ECO:0000313" key="2">
    <source>
        <dbReference type="Proteomes" id="UP000828390"/>
    </source>
</evidence>